<keyword evidence="3 5" id="KW-1133">Transmembrane helix</keyword>
<keyword evidence="2 5" id="KW-0812">Transmembrane</keyword>
<evidence type="ECO:0000256" key="5">
    <source>
        <dbReference type="SAM" id="Phobius"/>
    </source>
</evidence>
<feature type="transmembrane region" description="Helical" evidence="5">
    <location>
        <begin position="116"/>
        <end position="134"/>
    </location>
</feature>
<gene>
    <name evidence="7" type="ORF">CUNI_LOCUS10968</name>
</gene>
<keyword evidence="4 5" id="KW-0472">Membrane</keyword>
<evidence type="ECO:0000256" key="4">
    <source>
        <dbReference type="ARBA" id="ARBA00023136"/>
    </source>
</evidence>
<protein>
    <recommendedName>
        <fullName evidence="6">G-protein coupled receptors family 1 profile domain-containing protein</fullName>
    </recommendedName>
</protein>
<dbReference type="InterPro" id="IPR000276">
    <property type="entry name" value="GPCR_Rhodpsn"/>
</dbReference>
<feature type="transmembrane region" description="Helical" evidence="5">
    <location>
        <begin position="155"/>
        <end position="175"/>
    </location>
</feature>
<dbReference type="GO" id="GO:0016020">
    <property type="term" value="C:membrane"/>
    <property type="evidence" value="ECO:0007669"/>
    <property type="project" value="UniProtKB-SubCell"/>
</dbReference>
<feature type="transmembrane region" description="Helical" evidence="5">
    <location>
        <begin position="269"/>
        <end position="288"/>
    </location>
</feature>
<dbReference type="Proteomes" id="UP000678393">
    <property type="component" value="Unassembled WGS sequence"/>
</dbReference>
<dbReference type="PANTHER" id="PTHR46641">
    <property type="entry name" value="FMRFAMIDE RECEPTOR-RELATED"/>
    <property type="match status" value="1"/>
</dbReference>
<name>A0A8S3ZC49_9EUPU</name>
<accession>A0A8S3ZC49</accession>
<evidence type="ECO:0000256" key="3">
    <source>
        <dbReference type="ARBA" id="ARBA00022989"/>
    </source>
</evidence>
<feature type="transmembrane region" description="Helical" evidence="5">
    <location>
        <begin position="32"/>
        <end position="56"/>
    </location>
</feature>
<dbReference type="InterPro" id="IPR017452">
    <property type="entry name" value="GPCR_Rhodpsn_7TM"/>
</dbReference>
<dbReference type="AlphaFoldDB" id="A0A8S3ZC49"/>
<feature type="transmembrane region" description="Helical" evidence="5">
    <location>
        <begin position="68"/>
        <end position="96"/>
    </location>
</feature>
<comment type="subcellular location">
    <subcellularLocation>
        <location evidence="1">Membrane</location>
    </subcellularLocation>
</comment>
<evidence type="ECO:0000259" key="6">
    <source>
        <dbReference type="PROSITE" id="PS50262"/>
    </source>
</evidence>
<reference evidence="7" key="1">
    <citation type="submission" date="2021-04" db="EMBL/GenBank/DDBJ databases">
        <authorList>
            <consortium name="Molecular Ecology Group"/>
        </authorList>
    </citation>
    <scope>NUCLEOTIDE SEQUENCE</scope>
</reference>
<dbReference type="GO" id="GO:0004930">
    <property type="term" value="F:G protein-coupled receptor activity"/>
    <property type="evidence" value="ECO:0007669"/>
    <property type="project" value="InterPro"/>
</dbReference>
<evidence type="ECO:0000313" key="8">
    <source>
        <dbReference type="Proteomes" id="UP000678393"/>
    </source>
</evidence>
<feature type="transmembrane region" description="Helical" evidence="5">
    <location>
        <begin position="216"/>
        <end position="238"/>
    </location>
</feature>
<dbReference type="OrthoDB" id="6055344at2759"/>
<proteinExistence type="predicted"/>
<evidence type="ECO:0000256" key="1">
    <source>
        <dbReference type="ARBA" id="ARBA00004370"/>
    </source>
</evidence>
<evidence type="ECO:0000313" key="7">
    <source>
        <dbReference type="EMBL" id="CAG5125410.1"/>
    </source>
</evidence>
<dbReference type="SUPFAM" id="SSF81321">
    <property type="entry name" value="Family A G protein-coupled receptor-like"/>
    <property type="match status" value="1"/>
</dbReference>
<comment type="caution">
    <text evidence="7">The sequence shown here is derived from an EMBL/GenBank/DDBJ whole genome shotgun (WGS) entry which is preliminary data.</text>
</comment>
<dbReference type="Gene3D" id="1.20.1070.10">
    <property type="entry name" value="Rhodopsin 7-helix transmembrane proteins"/>
    <property type="match status" value="1"/>
</dbReference>
<dbReference type="EMBL" id="CAJHNH020002053">
    <property type="protein sequence ID" value="CAG5125410.1"/>
    <property type="molecule type" value="Genomic_DNA"/>
</dbReference>
<dbReference type="Pfam" id="PF00001">
    <property type="entry name" value="7tm_1"/>
    <property type="match status" value="1"/>
</dbReference>
<dbReference type="PANTHER" id="PTHR46641:SF2">
    <property type="entry name" value="FMRFAMIDE RECEPTOR"/>
    <property type="match status" value="1"/>
</dbReference>
<dbReference type="InterPro" id="IPR052954">
    <property type="entry name" value="GPCR-Ligand_Int"/>
</dbReference>
<feature type="domain" description="G-protein coupled receptors family 1 profile" evidence="6">
    <location>
        <begin position="48"/>
        <end position="322"/>
    </location>
</feature>
<evidence type="ECO:0000256" key="2">
    <source>
        <dbReference type="ARBA" id="ARBA00022692"/>
    </source>
</evidence>
<dbReference type="PROSITE" id="PS50262">
    <property type="entry name" value="G_PROTEIN_RECEP_F1_2"/>
    <property type="match status" value="1"/>
</dbReference>
<sequence length="341" mass="38314">MLATTTVSLSLSVDISSSRFLSEELQWAIFRILRFVIIPFISVLGISGNVTSIVILTRQGFRKCYNILLLSLAISDILLLIGVNNVVFFIYTFRYFVNFSKSISYMCYIVYTTIDYAYIAGVLSAYLIPVLITGERMLSILCPLTAHLFLTPRRTAMFMSCVLCVTATYCLYHQMLSPPLKNDTYVINGVTTALSVRSDLCRNHIRSGLFQLLANMFNYLTGIVALALNMVGCVVIGLKILHVTKRRRQLTSKANANTKRGITKTTKTLLKICFLYILCYSSAFGLAYNVENGQLQWSVIRVTVCVHNLIVCINCLGDFIIYIASNTTFLTSIVVCRRMKT</sequence>
<feature type="transmembrane region" description="Helical" evidence="5">
    <location>
        <begin position="308"/>
        <end position="336"/>
    </location>
</feature>
<organism evidence="7 8">
    <name type="scientific">Candidula unifasciata</name>
    <dbReference type="NCBI Taxonomy" id="100452"/>
    <lineage>
        <taxon>Eukaryota</taxon>
        <taxon>Metazoa</taxon>
        <taxon>Spiralia</taxon>
        <taxon>Lophotrochozoa</taxon>
        <taxon>Mollusca</taxon>
        <taxon>Gastropoda</taxon>
        <taxon>Heterobranchia</taxon>
        <taxon>Euthyneura</taxon>
        <taxon>Panpulmonata</taxon>
        <taxon>Eupulmonata</taxon>
        <taxon>Stylommatophora</taxon>
        <taxon>Helicina</taxon>
        <taxon>Helicoidea</taxon>
        <taxon>Geomitridae</taxon>
        <taxon>Candidula</taxon>
    </lineage>
</organism>
<keyword evidence="8" id="KW-1185">Reference proteome</keyword>